<sequence>MTVIAKQDVMARRQAMFRGPWVDREPSCRVLEELASPFLGIATDIVELTYDADDVRSFYVGAGASDTNETLGHPANSANGGGSFDRLQARASAIGETVERCSAAYLPTERLVEATFEQLTMPAVDPTDMALFSAEQYVDSAFQFTPFARNTRTRWVDGVDLIRATPALVPAQVVFLNSRRSHGEPALTYSTSNGLACGPNRREAIVSSLLELVERDALMVTWHAGLSMPLIDISADPELDRLCRRHFTPTGISYAAVDLTEHLGVPTALGIVRNLYSDWGALALGAAARPTLAEAAIEALLEAFQTRTWCKAQQRTSERITDDVPYGTAINGFDDHVRYYGERDRAALASFLWASEDWVDPRTAPVLPASTPAELIEAVLGRLEAQGVDVYAVDVTSPDIVEAGLSVVKTYSPQLQPLDAGWNRRFLGGRRIYERPLELGYTDRVLGPDDLTPFPHPFP</sequence>
<accession>A0ABY1VL13</accession>
<gene>
    <name evidence="2" type="ORF">NCTC11535_00443</name>
</gene>
<evidence type="ECO:0000313" key="3">
    <source>
        <dbReference type="Proteomes" id="UP000250006"/>
    </source>
</evidence>
<dbReference type="Pfam" id="PF02624">
    <property type="entry name" value="YcaO"/>
    <property type="match status" value="1"/>
</dbReference>
<proteinExistence type="predicted"/>
<comment type="caution">
    <text evidence="2">The sequence shown here is derived from an EMBL/GenBank/DDBJ whole genome shotgun (WGS) entry which is preliminary data.</text>
</comment>
<evidence type="ECO:0000259" key="1">
    <source>
        <dbReference type="PROSITE" id="PS51664"/>
    </source>
</evidence>
<dbReference type="NCBIfam" id="TIGR03604">
    <property type="entry name" value="TOMM_cyclo_SagD"/>
    <property type="match status" value="1"/>
</dbReference>
<dbReference type="PANTHER" id="PTHR37809:SF1">
    <property type="entry name" value="RIBOSOMAL PROTEIN S12 METHYLTHIOTRANSFERASE ACCESSORY FACTOR YCAO"/>
    <property type="match status" value="1"/>
</dbReference>
<organism evidence="2 3">
    <name type="scientific">Actinomyces bovis</name>
    <dbReference type="NCBI Taxonomy" id="1658"/>
    <lineage>
        <taxon>Bacteria</taxon>
        <taxon>Bacillati</taxon>
        <taxon>Actinomycetota</taxon>
        <taxon>Actinomycetes</taxon>
        <taxon>Actinomycetales</taxon>
        <taxon>Actinomycetaceae</taxon>
        <taxon>Actinomyces</taxon>
    </lineage>
</organism>
<reference evidence="2 3" key="1">
    <citation type="submission" date="2018-06" db="EMBL/GenBank/DDBJ databases">
        <authorList>
            <consortium name="Pathogen Informatics"/>
            <person name="Doyle S."/>
        </authorList>
    </citation>
    <scope>NUCLEOTIDE SEQUENCE [LARGE SCALE GENOMIC DNA]</scope>
    <source>
        <strain evidence="2 3">NCTC11535</strain>
    </source>
</reference>
<dbReference type="RefSeq" id="WP_111835743.1">
    <property type="nucleotide sequence ID" value="NZ_UAPQ01000001.1"/>
</dbReference>
<feature type="domain" description="YcaO" evidence="1">
    <location>
        <begin position="81"/>
        <end position="459"/>
    </location>
</feature>
<dbReference type="Gene3D" id="3.30.40.250">
    <property type="match status" value="1"/>
</dbReference>
<evidence type="ECO:0000313" key="2">
    <source>
        <dbReference type="EMBL" id="SPT52789.1"/>
    </source>
</evidence>
<dbReference type="InterPro" id="IPR003776">
    <property type="entry name" value="YcaO-like_dom"/>
</dbReference>
<dbReference type="Gene3D" id="3.30.160.660">
    <property type="match status" value="1"/>
</dbReference>
<dbReference type="PANTHER" id="PTHR37809">
    <property type="entry name" value="RIBOSOMAL PROTEIN S12 METHYLTHIOTRANSFERASE ACCESSORY FACTOR YCAO"/>
    <property type="match status" value="1"/>
</dbReference>
<dbReference type="EMBL" id="UAPQ01000001">
    <property type="protein sequence ID" value="SPT52789.1"/>
    <property type="molecule type" value="Genomic_DNA"/>
</dbReference>
<protein>
    <submittedName>
        <fullName evidence="2">Bacteriocin biosynthesis docking scaffold, SagD family</fullName>
    </submittedName>
</protein>
<name>A0ABY1VL13_9ACTO</name>
<dbReference type="InterPro" id="IPR027624">
    <property type="entry name" value="TOMM_cyclo_SagD"/>
</dbReference>
<dbReference type="Proteomes" id="UP000250006">
    <property type="component" value="Unassembled WGS sequence"/>
</dbReference>
<dbReference type="PROSITE" id="PS51664">
    <property type="entry name" value="YCAO"/>
    <property type="match status" value="1"/>
</dbReference>
<keyword evidence="3" id="KW-1185">Reference proteome</keyword>
<dbReference type="Gene3D" id="3.30.1330.230">
    <property type="match status" value="1"/>
</dbReference>